<feature type="binding site" evidence="7">
    <location>
        <position position="366"/>
    </location>
    <ligand>
        <name>substrate</name>
    </ligand>
</feature>
<dbReference type="PANTHER" id="PTHR23429:SF0">
    <property type="entry name" value="GLUCOSE-6-PHOSPHATE 1-DEHYDROGENASE"/>
    <property type="match status" value="1"/>
</dbReference>
<dbReference type="InterPro" id="IPR036291">
    <property type="entry name" value="NAD(P)-bd_dom_sf"/>
</dbReference>
<dbReference type="Gene3D" id="3.30.360.10">
    <property type="entry name" value="Dihydrodipicolinate Reductase, domain 2"/>
    <property type="match status" value="1"/>
</dbReference>
<feature type="active site" description="Proton acceptor" evidence="7">
    <location>
        <position position="266"/>
    </location>
</feature>
<dbReference type="InterPro" id="IPR022675">
    <property type="entry name" value="G6P_DH_C"/>
</dbReference>
<comment type="catalytic activity">
    <reaction evidence="7">
        <text>D-glucose 6-phosphate + NADP(+) = 6-phospho-D-glucono-1,5-lactone + NADPH + H(+)</text>
        <dbReference type="Rhea" id="RHEA:15841"/>
        <dbReference type="ChEBI" id="CHEBI:15378"/>
        <dbReference type="ChEBI" id="CHEBI:57783"/>
        <dbReference type="ChEBI" id="CHEBI:57955"/>
        <dbReference type="ChEBI" id="CHEBI:58349"/>
        <dbReference type="ChEBI" id="CHEBI:61548"/>
        <dbReference type="EC" id="1.1.1.49"/>
    </reaction>
</comment>
<keyword evidence="5 7" id="KW-0560">Oxidoreductase</keyword>
<feature type="binding site" evidence="7">
    <location>
        <position position="242"/>
    </location>
    <ligand>
        <name>substrate</name>
    </ligand>
</feature>
<evidence type="ECO:0000259" key="8">
    <source>
        <dbReference type="Pfam" id="PF00479"/>
    </source>
</evidence>
<dbReference type="AlphaFoldDB" id="A0A1M7ZKW6"/>
<dbReference type="InterPro" id="IPR019796">
    <property type="entry name" value="G6P_DH_AS"/>
</dbReference>
<evidence type="ECO:0000256" key="5">
    <source>
        <dbReference type="ARBA" id="ARBA00023002"/>
    </source>
</evidence>
<keyword evidence="6 7" id="KW-0119">Carbohydrate metabolism</keyword>
<sequence>MTAVGGTLVAERSGEADIAPPATMFIFGASGDLTKRLLMPALYNLAVEKLLNAHFSVVGVDHIARSEQDYRDYLDSTVPGLIAGHSNAPEKIDSAAWSWLVERCGYVSGDFEDEDTYRRLADRIAAIAAADGHANAVFYLAVAPRFFGPVVDHLGKAGLLKETPDGFRRIVIEKPFGTDLTSAQALDAALLRDTTEKQIYRIDHFLGKETVQNVMALRFGNGIFEPIWNREYIDHVQITAAETVTVEARGRFYDATGALRDMVPNHMFQLLSMVAMEPPNSFDADAVRTEKAKVVEAIRRYSPEEALKWSVRGQYRAGDIDGRVVSDFTSEPDVSPDSTTETYVALKYMIDNWRWSGVPFYIRTGKALSVRRTEIAIQFKRAPSVLFRDTPTGTLEPNLLVIHVQPDEGISLRFAAKVPGRKVKLSKVDMDFRYSDYFRAEPSTGYETLIYDCLIGDATLFQRADNIEAGWAAVQSLIDATAGGHGDIHPYAAGSSGPEAADELIGRDGFSWLPLRGRI</sequence>
<feature type="binding site" evidence="7">
    <location>
        <position position="208"/>
    </location>
    <ligand>
        <name>substrate</name>
    </ligand>
</feature>
<dbReference type="PROSITE" id="PS00069">
    <property type="entry name" value="G6P_DEHYDROGENASE"/>
    <property type="match status" value="1"/>
</dbReference>
<dbReference type="HAMAP" id="MF_00966">
    <property type="entry name" value="G6PD"/>
    <property type="match status" value="1"/>
</dbReference>
<comment type="function">
    <text evidence="7">Catalyzes the oxidation of glucose 6-phosphate to 6-phosphogluconolactone.</text>
</comment>
<evidence type="ECO:0000259" key="9">
    <source>
        <dbReference type="Pfam" id="PF02781"/>
    </source>
</evidence>
<feature type="binding site" evidence="7">
    <location>
        <position position="65"/>
    </location>
    <ligand>
        <name>NADP(+)</name>
        <dbReference type="ChEBI" id="CHEBI:58349"/>
    </ligand>
</feature>
<dbReference type="Proteomes" id="UP000186406">
    <property type="component" value="Unassembled WGS sequence"/>
</dbReference>
<evidence type="ECO:0000256" key="7">
    <source>
        <dbReference type="HAMAP-Rule" id="MF_00966"/>
    </source>
</evidence>
<reference evidence="10 11" key="1">
    <citation type="submission" date="2016-12" db="EMBL/GenBank/DDBJ databases">
        <authorList>
            <person name="Song W.-J."/>
            <person name="Kurnit D.M."/>
        </authorList>
    </citation>
    <scope>NUCLEOTIDE SEQUENCE [LARGE SCALE GENOMIC DNA]</scope>
    <source>
        <strain evidence="10 11">DSM 19599</strain>
    </source>
</reference>
<evidence type="ECO:0000313" key="10">
    <source>
        <dbReference type="EMBL" id="SHO65517.1"/>
    </source>
</evidence>
<comment type="similarity">
    <text evidence="2 7">Belongs to the glucose-6-phosphate dehydrogenase family.</text>
</comment>
<dbReference type="SUPFAM" id="SSF55347">
    <property type="entry name" value="Glyceraldehyde-3-phosphate dehydrogenase-like, C-terminal domain"/>
    <property type="match status" value="1"/>
</dbReference>
<dbReference type="GO" id="GO:0004345">
    <property type="term" value="F:glucose-6-phosphate dehydrogenase activity"/>
    <property type="evidence" value="ECO:0007669"/>
    <property type="project" value="UniProtKB-UniRule"/>
</dbReference>
<evidence type="ECO:0000256" key="2">
    <source>
        <dbReference type="ARBA" id="ARBA00009975"/>
    </source>
</evidence>
<feature type="binding site" evidence="7">
    <location>
        <position position="174"/>
    </location>
    <ligand>
        <name>NADP(+)</name>
        <dbReference type="ChEBI" id="CHEBI:58349"/>
    </ligand>
</feature>
<gene>
    <name evidence="7" type="primary">zwf</name>
    <name evidence="10" type="ORF">SAMN02745172_02162</name>
</gene>
<evidence type="ECO:0000256" key="1">
    <source>
        <dbReference type="ARBA" id="ARBA00004937"/>
    </source>
</evidence>
<dbReference type="PRINTS" id="PR00079">
    <property type="entry name" value="G6PDHDRGNASE"/>
</dbReference>
<comment type="caution">
    <text evidence="7">Lacks conserved residue(s) required for the propagation of feature annotation.</text>
</comment>
<protein>
    <recommendedName>
        <fullName evidence="7">Glucose-6-phosphate 1-dehydrogenase</fullName>
        <shortName evidence="7">G6PD</shortName>
        <ecNumber evidence="7">1.1.1.49</ecNumber>
    </recommendedName>
</protein>
<dbReference type="GO" id="GO:0009051">
    <property type="term" value="P:pentose-phosphate shunt, oxidative branch"/>
    <property type="evidence" value="ECO:0007669"/>
    <property type="project" value="TreeGrafter"/>
</dbReference>
<dbReference type="Pfam" id="PF00479">
    <property type="entry name" value="G6PD_N"/>
    <property type="match status" value="1"/>
</dbReference>
<name>A0A1M7ZKW6_9HYPH</name>
<accession>A0A1M7ZKW6</accession>
<evidence type="ECO:0000256" key="6">
    <source>
        <dbReference type="ARBA" id="ARBA00023277"/>
    </source>
</evidence>
<dbReference type="RefSeq" id="WP_073628526.1">
    <property type="nucleotide sequence ID" value="NZ_FRXO01000004.1"/>
</dbReference>
<dbReference type="GO" id="GO:0050661">
    <property type="term" value="F:NADP binding"/>
    <property type="evidence" value="ECO:0007669"/>
    <property type="project" value="UniProtKB-UniRule"/>
</dbReference>
<keyword evidence="11" id="KW-1185">Reference proteome</keyword>
<dbReference type="InterPro" id="IPR022674">
    <property type="entry name" value="G6P_DH_NAD-bd"/>
</dbReference>
<dbReference type="InterPro" id="IPR001282">
    <property type="entry name" value="G6P_DH"/>
</dbReference>
<dbReference type="STRING" id="1123029.SAMN02745172_02162"/>
<evidence type="ECO:0000313" key="11">
    <source>
        <dbReference type="Proteomes" id="UP000186406"/>
    </source>
</evidence>
<keyword evidence="3 7" id="KW-0313">Glucose metabolism</keyword>
<evidence type="ECO:0000256" key="4">
    <source>
        <dbReference type="ARBA" id="ARBA00022857"/>
    </source>
</evidence>
<comment type="pathway">
    <text evidence="1 7">Carbohydrate degradation; pentose phosphate pathway; D-ribulose 5-phosphate from D-glucose 6-phosphate (oxidative stage): step 1/3.</text>
</comment>
<keyword evidence="4 7" id="KW-0521">NADP</keyword>
<evidence type="ECO:0000256" key="3">
    <source>
        <dbReference type="ARBA" id="ARBA00022526"/>
    </source>
</evidence>
<feature type="domain" description="Glucose-6-phosphate dehydrogenase C-terminal" evidence="9">
    <location>
        <begin position="215"/>
        <end position="512"/>
    </location>
</feature>
<proteinExistence type="inferred from homology"/>
<dbReference type="NCBIfam" id="TIGR00871">
    <property type="entry name" value="zwf"/>
    <property type="match status" value="1"/>
</dbReference>
<dbReference type="Pfam" id="PF02781">
    <property type="entry name" value="G6PD_C"/>
    <property type="match status" value="1"/>
</dbReference>
<dbReference type="UniPathway" id="UPA00115">
    <property type="reaction ID" value="UER00408"/>
</dbReference>
<dbReference type="Gene3D" id="3.40.50.720">
    <property type="entry name" value="NAD(P)-binding Rossmann-like Domain"/>
    <property type="match status" value="1"/>
</dbReference>
<dbReference type="EC" id="1.1.1.49" evidence="7"/>
<dbReference type="EMBL" id="FRXO01000004">
    <property type="protein sequence ID" value="SHO65517.1"/>
    <property type="molecule type" value="Genomic_DNA"/>
</dbReference>
<feature type="binding site" evidence="7">
    <location>
        <begin position="28"/>
        <end position="35"/>
    </location>
    <ligand>
        <name>NADP(+)</name>
        <dbReference type="ChEBI" id="CHEBI:58349"/>
    </ligand>
</feature>
<dbReference type="GO" id="GO:0005829">
    <property type="term" value="C:cytosol"/>
    <property type="evidence" value="ECO:0007669"/>
    <property type="project" value="TreeGrafter"/>
</dbReference>
<dbReference type="PIRSF" id="PIRSF000110">
    <property type="entry name" value="G6PD"/>
    <property type="match status" value="1"/>
</dbReference>
<dbReference type="PANTHER" id="PTHR23429">
    <property type="entry name" value="GLUCOSE-6-PHOSPHATE 1-DEHYDROGENASE G6PD"/>
    <property type="match status" value="1"/>
</dbReference>
<organism evidence="10 11">
    <name type="scientific">Pseudoxanthobacter soli DSM 19599</name>
    <dbReference type="NCBI Taxonomy" id="1123029"/>
    <lineage>
        <taxon>Bacteria</taxon>
        <taxon>Pseudomonadati</taxon>
        <taxon>Pseudomonadota</taxon>
        <taxon>Alphaproteobacteria</taxon>
        <taxon>Hyphomicrobiales</taxon>
        <taxon>Segnochrobactraceae</taxon>
        <taxon>Pseudoxanthobacter</taxon>
    </lineage>
</organism>
<feature type="binding site" evidence="7">
    <location>
        <position position="261"/>
    </location>
    <ligand>
        <name>substrate</name>
    </ligand>
</feature>
<feature type="domain" description="Glucose-6-phosphate dehydrogenase NAD-binding" evidence="8">
    <location>
        <begin position="26"/>
        <end position="213"/>
    </location>
</feature>
<feature type="binding site" evidence="7">
    <location>
        <begin position="110"/>
        <end position="111"/>
    </location>
    <ligand>
        <name>NADP(+)</name>
        <dbReference type="ChEBI" id="CHEBI:58349"/>
    </ligand>
</feature>
<dbReference type="OrthoDB" id="9802739at2"/>
<dbReference type="SUPFAM" id="SSF51735">
    <property type="entry name" value="NAD(P)-binding Rossmann-fold domains"/>
    <property type="match status" value="1"/>
</dbReference>
<feature type="binding site" evidence="7">
    <location>
        <position position="204"/>
    </location>
    <ligand>
        <name>substrate</name>
    </ligand>
</feature>
<dbReference type="GO" id="GO:0006006">
    <property type="term" value="P:glucose metabolic process"/>
    <property type="evidence" value="ECO:0007669"/>
    <property type="project" value="UniProtKB-KW"/>
</dbReference>